<dbReference type="Gene3D" id="3.30.1360.40">
    <property type="match status" value="1"/>
</dbReference>
<dbReference type="InterPro" id="IPR005742">
    <property type="entry name" value="TopoIV_A_Gneg"/>
</dbReference>
<comment type="subunit">
    <text evidence="7">Heterotetramer composed of ParC and ParE.</text>
</comment>
<dbReference type="GO" id="GO:0006265">
    <property type="term" value="P:DNA topological change"/>
    <property type="evidence" value="ECO:0007669"/>
    <property type="project" value="UniProtKB-UniRule"/>
</dbReference>
<reference evidence="11" key="1">
    <citation type="journal article" date="2014" name="Int. J. Syst. Evol. Microbiol.">
        <title>Complete genome sequence of Corynebacterium casei LMG S-19264T (=DSM 44701T), isolated from a smear-ripened cheese.</title>
        <authorList>
            <consortium name="US DOE Joint Genome Institute (JGI-PGF)"/>
            <person name="Walter F."/>
            <person name="Albersmeier A."/>
            <person name="Kalinowski J."/>
            <person name="Ruckert C."/>
        </authorList>
    </citation>
    <scope>NUCLEOTIDE SEQUENCE</scope>
    <source>
        <strain evidence="11">CGMCC 1.10859</strain>
    </source>
</reference>
<feature type="site" description="Interaction with DNA" evidence="7">
    <location>
        <position position="98"/>
    </location>
</feature>
<dbReference type="EC" id="5.6.2.2" evidence="7"/>
<dbReference type="CDD" id="cd00187">
    <property type="entry name" value="TOP4c"/>
    <property type="match status" value="1"/>
</dbReference>
<dbReference type="InterPro" id="IPR013758">
    <property type="entry name" value="Topo_IIA_A/C_ab"/>
</dbReference>
<evidence type="ECO:0000256" key="1">
    <source>
        <dbReference type="ARBA" id="ARBA00000185"/>
    </source>
</evidence>
<dbReference type="GO" id="GO:0005694">
    <property type="term" value="C:chromosome"/>
    <property type="evidence" value="ECO:0007669"/>
    <property type="project" value="InterPro"/>
</dbReference>
<dbReference type="Pfam" id="PF03989">
    <property type="entry name" value="DNA_gyraseA_C"/>
    <property type="match status" value="2"/>
</dbReference>
<dbReference type="Proteomes" id="UP000634647">
    <property type="component" value="Unassembled WGS sequence"/>
</dbReference>
<keyword evidence="6 7" id="KW-0413">Isomerase</keyword>
<gene>
    <name evidence="7 11" type="primary">parC</name>
    <name evidence="11" type="ORF">GCM10008024_27500</name>
</gene>
<evidence type="ECO:0000256" key="6">
    <source>
        <dbReference type="ARBA" id="ARBA00023235"/>
    </source>
</evidence>
<evidence type="ECO:0000313" key="12">
    <source>
        <dbReference type="Proteomes" id="UP000634647"/>
    </source>
</evidence>
<keyword evidence="2 7" id="KW-1003">Cell membrane</keyword>
<accession>A0AAN4UTR1</accession>
<dbReference type="InterPro" id="IPR035516">
    <property type="entry name" value="Gyrase/topoIV_suA_C"/>
</dbReference>
<dbReference type="GO" id="GO:0003677">
    <property type="term" value="F:DNA binding"/>
    <property type="evidence" value="ECO:0007669"/>
    <property type="project" value="UniProtKB-UniRule"/>
</dbReference>
<reference evidence="11" key="2">
    <citation type="submission" date="2023-06" db="EMBL/GenBank/DDBJ databases">
        <authorList>
            <person name="Sun Q."/>
            <person name="Zhou Y."/>
        </authorList>
    </citation>
    <scope>NUCLEOTIDE SEQUENCE</scope>
    <source>
        <strain evidence="11">CGMCC 1.10859</strain>
    </source>
</reference>
<feature type="region of interest" description="Disordered" evidence="9">
    <location>
        <begin position="1"/>
        <end position="21"/>
    </location>
</feature>
<comment type="catalytic activity">
    <reaction evidence="1 7 8">
        <text>ATP-dependent breakage, passage and rejoining of double-stranded DNA.</text>
        <dbReference type="EC" id="5.6.2.2"/>
    </reaction>
</comment>
<dbReference type="SUPFAM" id="SSF56719">
    <property type="entry name" value="Type II DNA topoisomerase"/>
    <property type="match status" value="1"/>
</dbReference>
<proteinExistence type="inferred from homology"/>
<dbReference type="Pfam" id="PF00521">
    <property type="entry name" value="DNA_topoisoIV"/>
    <property type="match status" value="1"/>
</dbReference>
<comment type="similarity">
    <text evidence="7">Belongs to the type II topoisomerase GyrA/ParC subunit family. ParC type 1 subfamily.</text>
</comment>
<dbReference type="Gene3D" id="3.90.199.10">
    <property type="entry name" value="Topoisomerase II, domain 5"/>
    <property type="match status" value="1"/>
</dbReference>
<feature type="domain" description="Topo IIA-type catalytic" evidence="10">
    <location>
        <begin position="52"/>
        <end position="539"/>
    </location>
</feature>
<keyword evidence="5 7" id="KW-0472">Membrane</keyword>
<evidence type="ECO:0000256" key="5">
    <source>
        <dbReference type="ARBA" id="ARBA00023136"/>
    </source>
</evidence>
<dbReference type="HAMAP" id="MF_00936">
    <property type="entry name" value="ParC_type1"/>
    <property type="match status" value="1"/>
</dbReference>
<evidence type="ECO:0000256" key="4">
    <source>
        <dbReference type="ARBA" id="ARBA00023125"/>
    </source>
</evidence>
<dbReference type="AlphaFoldDB" id="A0AAN4UTR1"/>
<dbReference type="PANTHER" id="PTHR43493:SF1">
    <property type="entry name" value="DNA TOPOISOMERASE 4 SUBUNIT A"/>
    <property type="match status" value="1"/>
</dbReference>
<dbReference type="GO" id="GO:0005524">
    <property type="term" value="F:ATP binding"/>
    <property type="evidence" value="ECO:0007669"/>
    <property type="project" value="InterPro"/>
</dbReference>
<dbReference type="EMBL" id="BNAB01000013">
    <property type="protein sequence ID" value="GHE03579.1"/>
    <property type="molecule type" value="Genomic_DNA"/>
</dbReference>
<dbReference type="GO" id="GO:0003918">
    <property type="term" value="F:DNA topoisomerase type II (double strand cut, ATP-hydrolyzing) activity"/>
    <property type="evidence" value="ECO:0007669"/>
    <property type="project" value="UniProtKB-UniRule"/>
</dbReference>
<evidence type="ECO:0000256" key="7">
    <source>
        <dbReference type="HAMAP-Rule" id="MF_00936"/>
    </source>
</evidence>
<dbReference type="PROSITE" id="PS52040">
    <property type="entry name" value="TOPO_IIA"/>
    <property type="match status" value="1"/>
</dbReference>
<dbReference type="Gene3D" id="1.10.268.10">
    <property type="entry name" value="Topoisomerase, domain 3"/>
    <property type="match status" value="1"/>
</dbReference>
<evidence type="ECO:0000259" key="10">
    <source>
        <dbReference type="PROSITE" id="PS52040"/>
    </source>
</evidence>
<organism evidence="11 12">
    <name type="scientific">Allgaiera indica</name>
    <dbReference type="NCBI Taxonomy" id="765699"/>
    <lineage>
        <taxon>Bacteria</taxon>
        <taxon>Pseudomonadati</taxon>
        <taxon>Pseudomonadota</taxon>
        <taxon>Alphaproteobacteria</taxon>
        <taxon>Rhodobacterales</taxon>
        <taxon>Paracoccaceae</taxon>
        <taxon>Allgaiera</taxon>
    </lineage>
</organism>
<evidence type="ECO:0000256" key="2">
    <source>
        <dbReference type="ARBA" id="ARBA00022475"/>
    </source>
</evidence>
<dbReference type="SUPFAM" id="SSF101904">
    <property type="entry name" value="GyrA/ParC C-terminal domain-like"/>
    <property type="match status" value="1"/>
</dbReference>
<feature type="site" description="Interaction with DNA" evidence="7">
    <location>
        <position position="60"/>
    </location>
</feature>
<name>A0AAN4UTR1_9RHOB</name>
<dbReference type="GO" id="GO:0007059">
    <property type="term" value="P:chromosome segregation"/>
    <property type="evidence" value="ECO:0007669"/>
    <property type="project" value="UniProtKB-UniRule"/>
</dbReference>
<sequence>MDRRTRPGYTISMSETTEDPNISPVALAEPLRRAIGERYLTYALSTIMDRALPDARDGMKPVHRRILYAMRELRLSSTGGFRKSAKISGDVMGNYHPHGDAAIYDAMARLAQDFNVRYPLVDGQGNFGNIDGDNPAASRYTEARLTAAAEALMEGLAENAVDFRPNYDGTLEEPVVLPAAFPNLLANGSSGIAVGMATNIPPHNIDELVKACLHLIQTPDARDETLVGMVPGPDFPTGGVIVEPRANIVEAYRTGRGSFRLRARWQVEDLGRGTWQIVVTEIPYQVQKSRLIEKLAELIQTRKIPIFGDVRDESADDVRLIIEPKSKNVDPEMLMGMLFRNSDLETRFSLNMNVLIDGRTPKVCSLKEVLRAFLDHRREVLNRRSQHRLEKIDHRLEVLEGFITAFLNLDRVIDIIRYDEDPKAALMRENWSRDHVRAMTEADYVSPPPGEGALSEVQADAILNMRLRSLRRLEEMELLREQDELMKERAGLADLLDSDRLQWAKISEELKEVRKQFGKDTPGGARRTDFAEAGEVEEVPLEAMIEREPITVVCSKMGWVRAMKGHNALDAELKFKDGDEGRFVFHAETTDRLLVCGTNGRIYTVQASNLPGGRGMGEPLRLMIDLPNEADIVEILIYRPGQKILVASTAGDGFVVPADEVLAQTRAGKVVLNVRDDVRARVCRPVAGDHVAVVGENRKVLIFPLEELPEMGRGKGVRLQKYKDGGLSDATTFTLSEGLSWKDPAGRTRTETDLTEWLAKRASAGRMAPRGFPRDNRFT</sequence>
<dbReference type="InterPro" id="IPR013757">
    <property type="entry name" value="Topo_IIA_A_a_sf"/>
</dbReference>
<dbReference type="SMART" id="SM00434">
    <property type="entry name" value="TOP4c"/>
    <property type="match status" value="1"/>
</dbReference>
<keyword evidence="3 7" id="KW-0799">Topoisomerase</keyword>
<comment type="function">
    <text evidence="7">Topoisomerase IV is essential for chromosome segregation. It relaxes supercoiled DNA. Performs the decatenation events required during the replication of a circular DNA molecule.</text>
</comment>
<dbReference type="Gene3D" id="2.120.10.90">
    <property type="entry name" value="DNA gyrase/topoisomerase IV, subunit A, C-terminal"/>
    <property type="match status" value="1"/>
</dbReference>
<comment type="caution">
    <text evidence="11">The sequence shown here is derived from an EMBL/GenBank/DDBJ whole genome shotgun (WGS) entry which is preliminary data.</text>
</comment>
<evidence type="ECO:0000256" key="9">
    <source>
        <dbReference type="SAM" id="MobiDB-lite"/>
    </source>
</evidence>
<evidence type="ECO:0000256" key="8">
    <source>
        <dbReference type="PROSITE-ProRule" id="PRU01384"/>
    </source>
</evidence>
<feature type="site" description="Interaction with DNA" evidence="7">
    <location>
        <position position="96"/>
    </location>
</feature>
<comment type="subcellular location">
    <subcellularLocation>
        <location evidence="7">Cell membrane</location>
        <topology evidence="7">Peripheral membrane protein</topology>
    </subcellularLocation>
</comment>
<feature type="site" description="Transition state stabilizer" evidence="7">
    <location>
        <position position="139"/>
    </location>
</feature>
<dbReference type="GO" id="GO:0009330">
    <property type="term" value="C:DNA topoisomerase type II (double strand cut, ATP-hydrolyzing) complex"/>
    <property type="evidence" value="ECO:0007669"/>
    <property type="project" value="TreeGrafter"/>
</dbReference>
<dbReference type="InterPro" id="IPR013760">
    <property type="entry name" value="Topo_IIA-like_dom_sf"/>
</dbReference>
<keyword evidence="4 7" id="KW-0238">DNA-binding</keyword>
<dbReference type="InterPro" id="IPR006691">
    <property type="entry name" value="GyrA/parC_rep"/>
</dbReference>
<dbReference type="InterPro" id="IPR050220">
    <property type="entry name" value="Type_II_DNA_Topoisomerases"/>
</dbReference>
<feature type="active site" description="O-(5'-phospho-DNA)-tyrosine intermediate" evidence="7 8">
    <location>
        <position position="140"/>
    </location>
</feature>
<dbReference type="GO" id="GO:0019897">
    <property type="term" value="C:extrinsic component of plasma membrane"/>
    <property type="evidence" value="ECO:0007669"/>
    <property type="project" value="UniProtKB-UniRule"/>
</dbReference>
<protein>
    <recommendedName>
        <fullName evidence="7">DNA topoisomerase 4 subunit A</fullName>
        <ecNumber evidence="7">5.6.2.2</ecNumber>
    </recommendedName>
    <alternativeName>
        <fullName evidence="7">Topoisomerase IV subunit A</fullName>
    </alternativeName>
</protein>
<evidence type="ECO:0000256" key="3">
    <source>
        <dbReference type="ARBA" id="ARBA00023029"/>
    </source>
</evidence>
<dbReference type="NCBIfam" id="NF004044">
    <property type="entry name" value="PRK05561.1"/>
    <property type="match status" value="1"/>
</dbReference>
<dbReference type="PANTHER" id="PTHR43493">
    <property type="entry name" value="DNA GYRASE/TOPOISOMERASE SUBUNIT A"/>
    <property type="match status" value="1"/>
</dbReference>
<dbReference type="InterPro" id="IPR002205">
    <property type="entry name" value="Topo_IIA_dom_A"/>
</dbReference>
<evidence type="ECO:0000313" key="11">
    <source>
        <dbReference type="EMBL" id="GHE03579.1"/>
    </source>
</evidence>
<dbReference type="GO" id="GO:0005737">
    <property type="term" value="C:cytoplasm"/>
    <property type="evidence" value="ECO:0007669"/>
    <property type="project" value="TreeGrafter"/>
</dbReference>